<evidence type="ECO:0000256" key="4">
    <source>
        <dbReference type="ARBA" id="ARBA00022461"/>
    </source>
</evidence>
<keyword evidence="10 12" id="KW-0739">Sodium transport</keyword>
<evidence type="ECO:0000256" key="7">
    <source>
        <dbReference type="ARBA" id="ARBA00023053"/>
    </source>
</evidence>
<evidence type="ECO:0000256" key="10">
    <source>
        <dbReference type="ARBA" id="ARBA00023201"/>
    </source>
</evidence>
<proteinExistence type="inferred from homology"/>
<dbReference type="AlphaFoldDB" id="A0A6L2QCD1"/>
<dbReference type="PRINTS" id="PR01078">
    <property type="entry name" value="AMINACHANNEL"/>
</dbReference>
<comment type="caution">
    <text evidence="14">The sequence shown here is derived from an EMBL/GenBank/DDBJ whole genome shotgun (WGS) entry which is preliminary data.</text>
</comment>
<dbReference type="Pfam" id="PF00858">
    <property type="entry name" value="ASC"/>
    <property type="match status" value="1"/>
</dbReference>
<evidence type="ECO:0000256" key="2">
    <source>
        <dbReference type="ARBA" id="ARBA00007193"/>
    </source>
</evidence>
<dbReference type="Proteomes" id="UP000502823">
    <property type="component" value="Unassembled WGS sequence"/>
</dbReference>
<reference evidence="15" key="1">
    <citation type="submission" date="2020-01" db="EMBL/GenBank/DDBJ databases">
        <title>Draft genome sequence of the Termite Coptotermes fromosanus.</title>
        <authorList>
            <person name="Itakura S."/>
            <person name="Yosikawa Y."/>
            <person name="Umezawa K."/>
        </authorList>
    </citation>
    <scope>NUCLEOTIDE SEQUENCE [LARGE SCALE GENOMIC DNA]</scope>
</reference>
<dbReference type="GO" id="GO:0005886">
    <property type="term" value="C:plasma membrane"/>
    <property type="evidence" value="ECO:0007669"/>
    <property type="project" value="TreeGrafter"/>
</dbReference>
<dbReference type="InParanoid" id="A0A6L2QCD1"/>
<evidence type="ECO:0000256" key="8">
    <source>
        <dbReference type="ARBA" id="ARBA00023065"/>
    </source>
</evidence>
<dbReference type="OrthoDB" id="6502088at2759"/>
<keyword evidence="3 12" id="KW-0813">Transport</keyword>
<keyword evidence="8 12" id="KW-0406">Ion transport</keyword>
<name>A0A6L2QCD1_COPFO</name>
<comment type="similarity">
    <text evidence="2 12">Belongs to the amiloride-sensitive sodium channel (TC 1.A.6) family.</text>
</comment>
<dbReference type="PANTHER" id="PTHR11690:SF237">
    <property type="entry name" value="PICKPOCKET 16-RELATED"/>
    <property type="match status" value="1"/>
</dbReference>
<keyword evidence="6 13" id="KW-1133">Transmembrane helix</keyword>
<gene>
    <name evidence="14" type="ORF">Cfor_02891</name>
</gene>
<evidence type="ECO:0008006" key="16">
    <source>
        <dbReference type="Google" id="ProtNLM"/>
    </source>
</evidence>
<sequence>MSQKHPQVTMLRWVRPAMDSTQERSTKKRTYSAVTYFTDFCKATSFHGLKYITEAGRHWIERMLWTLMCAMGLAGAIVLINKVWTQYSTSPTITSVESTHFPIWNIPFPAVTVCQVNKVHLSAAVALYREQFSKVLDEKEYWAFVSQMAEIIQPESVDMFQMDLEHIHAVLRNRSYDMESLMRQLTQPCSNLLIKCKWRGEVTPCSNLFTMHKTDAGFCCSFNYHPLGTASGKNSVPLRVNGAGYLSGISMLIDPRLEDYYAALFSFYGVQVLVHGNRDYPEISARGILLAPLKEAFLQQVSAASTYSTSEVRALSKEQRQCLFDDEQTLRSASGNGSGYSYSNCLVQCRLQHMHRLCHCAPYFYPTGNDTTLCGLTDVACLADHRRVFNNLRSPTFVPGLDDNENAMECNCHPTCADVSYSTEMSESNFFKSEYDQTNFFKEVPITNHSIIHVYFKDLSVLRFRRDVIYSWNDFLASFGGIVGLTLGSSLLSFVELLYFFTVRPACAVLRRDAVQPFKDMPAPKKNSVVPPYDWVF</sequence>
<dbReference type="InterPro" id="IPR001873">
    <property type="entry name" value="ENaC"/>
</dbReference>
<dbReference type="GO" id="GO:0015280">
    <property type="term" value="F:ligand-gated sodium channel activity"/>
    <property type="evidence" value="ECO:0007669"/>
    <property type="project" value="TreeGrafter"/>
</dbReference>
<dbReference type="Gene3D" id="2.60.470.10">
    <property type="entry name" value="Acid-sensing ion channels like domains"/>
    <property type="match status" value="1"/>
</dbReference>
<evidence type="ECO:0000313" key="15">
    <source>
        <dbReference type="Proteomes" id="UP000502823"/>
    </source>
</evidence>
<keyword evidence="11 12" id="KW-0407">Ion channel</keyword>
<evidence type="ECO:0000256" key="13">
    <source>
        <dbReference type="SAM" id="Phobius"/>
    </source>
</evidence>
<evidence type="ECO:0000256" key="3">
    <source>
        <dbReference type="ARBA" id="ARBA00022448"/>
    </source>
</evidence>
<evidence type="ECO:0000313" key="14">
    <source>
        <dbReference type="EMBL" id="GFG39617.1"/>
    </source>
</evidence>
<dbReference type="Gene3D" id="1.10.287.820">
    <property type="entry name" value="Acid-sensing ion channel domain"/>
    <property type="match status" value="1"/>
</dbReference>
<evidence type="ECO:0000256" key="11">
    <source>
        <dbReference type="ARBA" id="ARBA00023303"/>
    </source>
</evidence>
<accession>A0A6L2QCD1</accession>
<evidence type="ECO:0000256" key="12">
    <source>
        <dbReference type="RuleBase" id="RU000679"/>
    </source>
</evidence>
<evidence type="ECO:0000256" key="6">
    <source>
        <dbReference type="ARBA" id="ARBA00022989"/>
    </source>
</evidence>
<comment type="subcellular location">
    <subcellularLocation>
        <location evidence="1">Membrane</location>
        <topology evidence="1">Multi-pass membrane protein</topology>
    </subcellularLocation>
</comment>
<dbReference type="EMBL" id="BLKM01000913">
    <property type="protein sequence ID" value="GFG39617.1"/>
    <property type="molecule type" value="Genomic_DNA"/>
</dbReference>
<evidence type="ECO:0000256" key="5">
    <source>
        <dbReference type="ARBA" id="ARBA00022692"/>
    </source>
</evidence>
<keyword evidence="7" id="KW-0915">Sodium</keyword>
<organism evidence="14 15">
    <name type="scientific">Coptotermes formosanus</name>
    <name type="common">Formosan subterranean termite</name>
    <dbReference type="NCBI Taxonomy" id="36987"/>
    <lineage>
        <taxon>Eukaryota</taxon>
        <taxon>Metazoa</taxon>
        <taxon>Ecdysozoa</taxon>
        <taxon>Arthropoda</taxon>
        <taxon>Hexapoda</taxon>
        <taxon>Insecta</taxon>
        <taxon>Pterygota</taxon>
        <taxon>Neoptera</taxon>
        <taxon>Polyneoptera</taxon>
        <taxon>Dictyoptera</taxon>
        <taxon>Blattodea</taxon>
        <taxon>Blattoidea</taxon>
        <taxon>Termitoidae</taxon>
        <taxon>Rhinotermitidae</taxon>
        <taxon>Coptotermes</taxon>
    </lineage>
</organism>
<keyword evidence="9 13" id="KW-0472">Membrane</keyword>
<keyword evidence="15" id="KW-1185">Reference proteome</keyword>
<keyword evidence="5 12" id="KW-0812">Transmembrane</keyword>
<evidence type="ECO:0000256" key="1">
    <source>
        <dbReference type="ARBA" id="ARBA00004141"/>
    </source>
</evidence>
<dbReference type="PANTHER" id="PTHR11690">
    <property type="entry name" value="AMILORIDE-SENSITIVE SODIUM CHANNEL-RELATED"/>
    <property type="match status" value="1"/>
</dbReference>
<feature type="transmembrane region" description="Helical" evidence="13">
    <location>
        <begin position="475"/>
        <end position="502"/>
    </location>
</feature>
<evidence type="ECO:0000256" key="9">
    <source>
        <dbReference type="ARBA" id="ARBA00023136"/>
    </source>
</evidence>
<keyword evidence="4 12" id="KW-0894">Sodium channel</keyword>
<protein>
    <recommendedName>
        <fullName evidence="16">Sodium channel protein Nach</fullName>
    </recommendedName>
</protein>